<evidence type="ECO:0000259" key="2">
    <source>
        <dbReference type="PROSITE" id="PS51910"/>
    </source>
</evidence>
<feature type="domain" description="GH18" evidence="2">
    <location>
        <begin position="57"/>
        <end position="373"/>
    </location>
</feature>
<dbReference type="PROSITE" id="PS51910">
    <property type="entry name" value="GH18_2"/>
    <property type="match status" value="1"/>
</dbReference>
<dbReference type="SUPFAM" id="SSF51445">
    <property type="entry name" value="(Trans)glycosidases"/>
    <property type="match status" value="1"/>
</dbReference>
<dbReference type="PANTHER" id="PTHR46066">
    <property type="entry name" value="CHITINASE DOMAIN-CONTAINING PROTEIN 1 FAMILY MEMBER"/>
    <property type="match status" value="1"/>
</dbReference>
<dbReference type="Gene3D" id="3.20.20.80">
    <property type="entry name" value="Glycosidases"/>
    <property type="match status" value="1"/>
</dbReference>
<reference evidence="3 4" key="1">
    <citation type="submission" date="2020-04" db="EMBL/GenBank/DDBJ databases">
        <authorList>
            <person name="Laetsch R D."/>
            <person name="Stevens L."/>
            <person name="Kumar S."/>
            <person name="Blaxter L. M."/>
        </authorList>
    </citation>
    <scope>NUCLEOTIDE SEQUENCE [LARGE SCALE GENOMIC DNA]</scope>
</reference>
<evidence type="ECO:0000313" key="4">
    <source>
        <dbReference type="Proteomes" id="UP000494206"/>
    </source>
</evidence>
<gene>
    <name evidence="3" type="ORF">CBOVIS_LOCUS4990</name>
</gene>
<dbReference type="Proteomes" id="UP000494206">
    <property type="component" value="Unassembled WGS sequence"/>
</dbReference>
<dbReference type="GO" id="GO:0005975">
    <property type="term" value="P:carbohydrate metabolic process"/>
    <property type="evidence" value="ECO:0007669"/>
    <property type="project" value="InterPro"/>
</dbReference>
<accession>A0A8S1EQC5</accession>
<dbReference type="AlphaFoldDB" id="A0A8S1EQC5"/>
<sequence>MNTMRLWFLISLTCFVNSKSPIDSLVHKPNLITQTSILSDHEKLNDDFHNSSNPASTIQLAYVTPWNNRGYELAKLTAHKLSHVSPVWFQIKPQYEEGVFETCRIEGAHGINRDWINLLRQKNKNIRIVPRLIFDNWSKNEMDEFLVKTQLTKKCINTAADFYQKNEFDGIVVEFYLQAIMVENSMEAKLYIIETMEEIADIFHKRNLEVIFTVPQPLFPTRSPSMIIEPQEFREIAQFADYVQVMTYDYNGDERAGVSPYNWFKECISYLGKGGKSEKLLSGINWYGYEYTTRNVQPIIGKKFLDILSMFQDLEFSFDEHEIEHILSTPESIIYYPSLTSLEARMKFAREKTGGIAIWDYGQGLDYFTNLLV</sequence>
<dbReference type="Gene3D" id="3.10.50.10">
    <property type="match status" value="1"/>
</dbReference>
<dbReference type="Pfam" id="PF00704">
    <property type="entry name" value="Glyco_hydro_18"/>
    <property type="match status" value="1"/>
</dbReference>
<organism evidence="3 4">
    <name type="scientific">Caenorhabditis bovis</name>
    <dbReference type="NCBI Taxonomy" id="2654633"/>
    <lineage>
        <taxon>Eukaryota</taxon>
        <taxon>Metazoa</taxon>
        <taxon>Ecdysozoa</taxon>
        <taxon>Nematoda</taxon>
        <taxon>Chromadorea</taxon>
        <taxon>Rhabditida</taxon>
        <taxon>Rhabditina</taxon>
        <taxon>Rhabditomorpha</taxon>
        <taxon>Rhabditoidea</taxon>
        <taxon>Rhabditidae</taxon>
        <taxon>Peloderinae</taxon>
        <taxon>Caenorhabditis</taxon>
    </lineage>
</organism>
<name>A0A8S1EQC5_9PELO</name>
<dbReference type="GO" id="GO:0008061">
    <property type="term" value="F:chitin binding"/>
    <property type="evidence" value="ECO:0007669"/>
    <property type="project" value="InterPro"/>
</dbReference>
<keyword evidence="4" id="KW-1185">Reference proteome</keyword>
<dbReference type="InterPro" id="IPR011583">
    <property type="entry name" value="Chitinase_II/V-like_cat"/>
</dbReference>
<dbReference type="PANTHER" id="PTHR46066:SF4">
    <property type="entry name" value="GH18 DOMAIN-CONTAINING PROTEIN"/>
    <property type="match status" value="1"/>
</dbReference>
<evidence type="ECO:0000313" key="3">
    <source>
        <dbReference type="EMBL" id="CAB3402365.1"/>
    </source>
</evidence>
<feature type="chain" id="PRO_5035820469" description="GH18 domain-containing protein" evidence="1">
    <location>
        <begin position="19"/>
        <end position="373"/>
    </location>
</feature>
<dbReference type="InterPro" id="IPR017853">
    <property type="entry name" value="GH"/>
</dbReference>
<dbReference type="OrthoDB" id="10254444at2759"/>
<comment type="caution">
    <text evidence="3">The sequence shown here is derived from an EMBL/GenBank/DDBJ whole genome shotgun (WGS) entry which is preliminary data.</text>
</comment>
<dbReference type="GO" id="GO:0012505">
    <property type="term" value="C:endomembrane system"/>
    <property type="evidence" value="ECO:0007669"/>
    <property type="project" value="TreeGrafter"/>
</dbReference>
<feature type="signal peptide" evidence="1">
    <location>
        <begin position="1"/>
        <end position="18"/>
    </location>
</feature>
<keyword evidence="1" id="KW-0732">Signal</keyword>
<evidence type="ECO:0000256" key="1">
    <source>
        <dbReference type="SAM" id="SignalP"/>
    </source>
</evidence>
<dbReference type="SMART" id="SM00636">
    <property type="entry name" value="Glyco_18"/>
    <property type="match status" value="1"/>
</dbReference>
<protein>
    <recommendedName>
        <fullName evidence="2">GH18 domain-containing protein</fullName>
    </recommendedName>
</protein>
<dbReference type="EMBL" id="CADEPM010000003">
    <property type="protein sequence ID" value="CAB3402365.1"/>
    <property type="molecule type" value="Genomic_DNA"/>
</dbReference>
<dbReference type="InterPro" id="IPR001223">
    <property type="entry name" value="Glyco_hydro18_cat"/>
</dbReference>
<dbReference type="GO" id="GO:0070492">
    <property type="term" value="F:oligosaccharide binding"/>
    <property type="evidence" value="ECO:0007669"/>
    <property type="project" value="TreeGrafter"/>
</dbReference>
<dbReference type="InterPro" id="IPR029070">
    <property type="entry name" value="Chitinase_insertion_sf"/>
</dbReference>
<proteinExistence type="predicted"/>